<dbReference type="EMBL" id="CACSHJ010000088">
    <property type="protein sequence ID" value="CAA0360197.1"/>
    <property type="molecule type" value="Genomic_DNA"/>
</dbReference>
<keyword evidence="7" id="KW-0788">Thiol protease</keyword>
<feature type="region of interest" description="Disordered" evidence="8">
    <location>
        <begin position="1"/>
        <end position="110"/>
    </location>
</feature>
<dbReference type="Pfam" id="PF00443">
    <property type="entry name" value="UCH"/>
    <property type="match status" value="2"/>
</dbReference>
<feature type="compositionally biased region" description="Basic and acidic residues" evidence="8">
    <location>
        <begin position="459"/>
        <end position="471"/>
    </location>
</feature>
<dbReference type="PANTHER" id="PTHR24006:SF758">
    <property type="entry name" value="UBIQUITIN CARBOXYL-TERMINAL HYDROLASE 36"/>
    <property type="match status" value="1"/>
</dbReference>
<evidence type="ECO:0000256" key="3">
    <source>
        <dbReference type="ARBA" id="ARBA00012759"/>
    </source>
</evidence>
<evidence type="ECO:0000256" key="6">
    <source>
        <dbReference type="ARBA" id="ARBA00022801"/>
    </source>
</evidence>
<dbReference type="PROSITE" id="PS50235">
    <property type="entry name" value="USP_3"/>
    <property type="match status" value="2"/>
</dbReference>
<evidence type="ECO:0000256" key="2">
    <source>
        <dbReference type="ARBA" id="ARBA00009085"/>
    </source>
</evidence>
<keyword evidence="5" id="KW-0833">Ubl conjugation pathway</keyword>
<dbReference type="GO" id="GO:0004843">
    <property type="term" value="F:cysteine-type deubiquitinase activity"/>
    <property type="evidence" value="ECO:0007669"/>
    <property type="project" value="UniProtKB-EC"/>
</dbReference>
<evidence type="ECO:0000313" key="10">
    <source>
        <dbReference type="EMBL" id="CAA0360197.1"/>
    </source>
</evidence>
<keyword evidence="4" id="KW-0645">Protease</keyword>
<dbReference type="GO" id="GO:0006508">
    <property type="term" value="P:proteolysis"/>
    <property type="evidence" value="ECO:0007669"/>
    <property type="project" value="UniProtKB-KW"/>
</dbReference>
<gene>
    <name evidence="10" type="ORF">C24_LOCUS7584</name>
</gene>
<evidence type="ECO:0000256" key="7">
    <source>
        <dbReference type="ARBA" id="ARBA00022807"/>
    </source>
</evidence>
<dbReference type="Proteomes" id="UP000434276">
    <property type="component" value="Unassembled WGS sequence"/>
</dbReference>
<evidence type="ECO:0000259" key="9">
    <source>
        <dbReference type="PROSITE" id="PS50235"/>
    </source>
</evidence>
<evidence type="ECO:0000256" key="1">
    <source>
        <dbReference type="ARBA" id="ARBA00000707"/>
    </source>
</evidence>
<dbReference type="PANTHER" id="PTHR24006">
    <property type="entry name" value="UBIQUITIN CARBOXYL-TERMINAL HYDROLASE"/>
    <property type="match status" value="1"/>
</dbReference>
<proteinExistence type="inferred from homology"/>
<comment type="catalytic activity">
    <reaction evidence="1">
        <text>Thiol-dependent hydrolysis of ester, thioester, amide, peptide and isopeptide bonds formed by the C-terminal Gly of ubiquitin (a 76-residue protein attached to proteins as an intracellular targeting signal).</text>
        <dbReference type="EC" id="3.4.19.12"/>
    </reaction>
</comment>
<dbReference type="AlphaFoldDB" id="A0A5S9WXQ6"/>
<dbReference type="InterPro" id="IPR001394">
    <property type="entry name" value="Peptidase_C19_UCH"/>
</dbReference>
<feature type="compositionally biased region" description="Basic and acidic residues" evidence="8">
    <location>
        <begin position="81"/>
        <end position="102"/>
    </location>
</feature>
<protein>
    <recommendedName>
        <fullName evidence="3">ubiquitinyl hydrolase 1</fullName>
        <ecNumber evidence="3">3.4.19.12</ecNumber>
    </recommendedName>
</protein>
<dbReference type="InterPro" id="IPR050164">
    <property type="entry name" value="Peptidase_C19"/>
</dbReference>
<feature type="domain" description="USP" evidence="9">
    <location>
        <begin position="518"/>
        <end position="753"/>
    </location>
</feature>
<evidence type="ECO:0000256" key="5">
    <source>
        <dbReference type="ARBA" id="ARBA00022786"/>
    </source>
</evidence>
<keyword evidence="6" id="KW-0378">Hydrolase</keyword>
<sequence length="753" mass="85797">MVVENTEKEHNDGKKKEKEHMSKGKEKVYDRENQRRDKEKVRDLKRSREEDSEKEISRDSENEKEKDKDRSRVKKIASKKRREDDDEAHKAAEKYEHSENKGINEGGVTGGEPPAGLKNIKNNCYLNDVLQCLTYTNLFVSGCSNQQWVKHADAGFCVLSSVKKHIMTARKATGKTISPNDLVKNMQGILPHHINAAAQEDAHEFLLCLLTRIDECLPSDEISKIFEGTLSNLYTCMDCESMKLSTDTFRCISLDILKTDSLKAALASYTNSKDFEKYACKQCNKHVRANVKVSVAKVPSVLMLPVKRFEAYTNKKINKKVDFASQLDMKPFSSSLHSFCYNISVEQKGDLKYTLSGVIVHDGEWISSGDYYGYVRISSGWFPKLVRRMRWKEAREGQMSKGKEKVYDRENHRRDKDKVRDLKRSREEDTQKEISRDSENEKEKDKDRSRVKKRASKKRREDDDETHKAAEKYEHCENKGINEGSEIFLEGMYSASLDNAQICNFSFGFAVTGGEPPTGLKNIKNNCYLNDVLQWLTYTNLFVSGCSNQQWVKHADAGFCVLSSLKKHIMTARKATGKTISPNDLVKNMEGILPHHINAAAQEDAHEFLLCFLTRIDECLPSDEISKIFEGTLSNLYTCMDCASMKLSTDTFRCISLDILKTDSLKAALASYTNSKDFEKYACKQCNKHVRANVKVSVAKVPSILMLPVKRFEAYTNKKINKKVDFASQLDVKPFSSSLHSFCVSKVSKEDVL</sequence>
<feature type="compositionally biased region" description="Basic residues" evidence="8">
    <location>
        <begin position="449"/>
        <end position="458"/>
    </location>
</feature>
<accession>A0A5S9WXQ6</accession>
<feature type="compositionally biased region" description="Basic and acidic residues" evidence="8">
    <location>
        <begin position="1"/>
        <end position="70"/>
    </location>
</feature>
<organism evidence="10 11">
    <name type="scientific">Arabidopsis thaliana</name>
    <name type="common">Mouse-ear cress</name>
    <dbReference type="NCBI Taxonomy" id="3702"/>
    <lineage>
        <taxon>Eukaryota</taxon>
        <taxon>Viridiplantae</taxon>
        <taxon>Streptophyta</taxon>
        <taxon>Embryophyta</taxon>
        <taxon>Tracheophyta</taxon>
        <taxon>Spermatophyta</taxon>
        <taxon>Magnoliopsida</taxon>
        <taxon>eudicotyledons</taxon>
        <taxon>Gunneridae</taxon>
        <taxon>Pentapetalae</taxon>
        <taxon>rosids</taxon>
        <taxon>malvids</taxon>
        <taxon>Brassicales</taxon>
        <taxon>Brassicaceae</taxon>
        <taxon>Camelineae</taxon>
        <taxon>Arabidopsis</taxon>
    </lineage>
</organism>
<dbReference type="InterPro" id="IPR038765">
    <property type="entry name" value="Papain-like_cys_pep_sf"/>
</dbReference>
<reference evidence="10 11" key="1">
    <citation type="submission" date="2019-12" db="EMBL/GenBank/DDBJ databases">
        <authorList>
            <person name="Jiao W.-B."/>
            <person name="Schneeberger K."/>
        </authorList>
    </citation>
    <scope>NUCLEOTIDE SEQUENCE [LARGE SCALE GENOMIC DNA]</scope>
    <source>
        <strain evidence="11">cv. C24</strain>
    </source>
</reference>
<dbReference type="GO" id="GO:0016579">
    <property type="term" value="P:protein deubiquitination"/>
    <property type="evidence" value="ECO:0007669"/>
    <property type="project" value="InterPro"/>
</dbReference>
<feature type="compositionally biased region" description="Basic and acidic residues" evidence="8">
    <location>
        <begin position="397"/>
        <end position="448"/>
    </location>
</feature>
<dbReference type="Gene3D" id="3.90.70.10">
    <property type="entry name" value="Cysteine proteinases"/>
    <property type="match status" value="2"/>
</dbReference>
<dbReference type="OrthoDB" id="420187at2759"/>
<dbReference type="ExpressionAtlas" id="A0A5S9WXQ6">
    <property type="expression patterns" value="baseline and differential"/>
</dbReference>
<feature type="compositionally biased region" description="Basic residues" evidence="8">
    <location>
        <begin position="71"/>
        <end position="80"/>
    </location>
</feature>
<feature type="domain" description="USP" evidence="9">
    <location>
        <begin position="115"/>
        <end position="410"/>
    </location>
</feature>
<dbReference type="EC" id="3.4.19.12" evidence="3"/>
<evidence type="ECO:0000313" key="11">
    <source>
        <dbReference type="Proteomes" id="UP000434276"/>
    </source>
</evidence>
<dbReference type="InterPro" id="IPR028889">
    <property type="entry name" value="USP"/>
</dbReference>
<comment type="similarity">
    <text evidence="2">Belongs to the peptidase C19 family.</text>
</comment>
<dbReference type="SUPFAM" id="SSF54001">
    <property type="entry name" value="Cysteine proteinases"/>
    <property type="match status" value="2"/>
</dbReference>
<evidence type="ECO:0000256" key="8">
    <source>
        <dbReference type="SAM" id="MobiDB-lite"/>
    </source>
</evidence>
<evidence type="ECO:0000256" key="4">
    <source>
        <dbReference type="ARBA" id="ARBA00022670"/>
    </source>
</evidence>
<name>A0A5S9WXQ6_ARATH</name>
<feature type="region of interest" description="Disordered" evidence="8">
    <location>
        <begin position="397"/>
        <end position="471"/>
    </location>
</feature>